<dbReference type="EMBL" id="CP012543">
    <property type="protein sequence ID" value="QCD46036.1"/>
    <property type="molecule type" value="Genomic_DNA"/>
</dbReference>
<evidence type="ECO:0000256" key="3">
    <source>
        <dbReference type="ARBA" id="ARBA00022630"/>
    </source>
</evidence>
<dbReference type="AlphaFoldDB" id="A0A6G5QKN2"/>
<dbReference type="Proteomes" id="UP000502377">
    <property type="component" value="Chromosome"/>
</dbReference>
<evidence type="ECO:0000256" key="6">
    <source>
        <dbReference type="ARBA" id="ARBA00023002"/>
    </source>
</evidence>
<evidence type="ECO:0000256" key="4">
    <source>
        <dbReference type="ARBA" id="ARBA00022643"/>
    </source>
</evidence>
<dbReference type="InterPro" id="IPR000415">
    <property type="entry name" value="Nitroreductase-like"/>
</dbReference>
<accession>A0A6G5QKN2</accession>
<evidence type="ECO:0000256" key="2">
    <source>
        <dbReference type="ARBA" id="ARBA00007118"/>
    </source>
</evidence>
<proteinExistence type="inferred from homology"/>
<keyword evidence="4" id="KW-0288">FMN</keyword>
<organism evidence="8 9">
    <name type="scientific">Campylobacter rectus</name>
    <name type="common">Wolinella recta</name>
    <dbReference type="NCBI Taxonomy" id="203"/>
    <lineage>
        <taxon>Bacteria</taxon>
        <taxon>Pseudomonadati</taxon>
        <taxon>Campylobacterota</taxon>
        <taxon>Epsilonproteobacteria</taxon>
        <taxon>Campylobacterales</taxon>
        <taxon>Campylobacteraceae</taxon>
        <taxon>Campylobacter</taxon>
    </lineage>
</organism>
<sequence length="209" mass="24087">MNFLEVMKFRHACKIFDENKKISAGEFDFILEAGRLSPSAMGLEQWDFLVVQNKELRQKIREVSWDQPQITSCSHLVVILGKVAEIKYGSEYVDKIIARCEDKAPETIAQRRNFYRDVLVENFKNDDELTFQWSHEQCMIAAANMMNAAASLGIDSCPVEGFDRAALNEVLGLDTSKQRVAIVVPFGYRLNPQPKKYRRELSDIVKWIY</sequence>
<dbReference type="InterPro" id="IPR033878">
    <property type="entry name" value="NfsB-like"/>
</dbReference>
<keyword evidence="6" id="KW-0560">Oxidoreductase</keyword>
<dbReference type="Gene3D" id="3.40.109.10">
    <property type="entry name" value="NADH Oxidase"/>
    <property type="match status" value="1"/>
</dbReference>
<keyword evidence="3" id="KW-0285">Flavoprotein</keyword>
<evidence type="ECO:0000259" key="7">
    <source>
        <dbReference type="Pfam" id="PF00881"/>
    </source>
</evidence>
<dbReference type="SUPFAM" id="SSF55469">
    <property type="entry name" value="FMN-dependent nitroreductase-like"/>
    <property type="match status" value="1"/>
</dbReference>
<evidence type="ECO:0000313" key="9">
    <source>
        <dbReference type="Proteomes" id="UP000502377"/>
    </source>
</evidence>
<feature type="domain" description="Nitroreductase" evidence="7">
    <location>
        <begin position="8"/>
        <end position="188"/>
    </location>
</feature>
<comment type="cofactor">
    <cofactor evidence="1">
        <name>FMN</name>
        <dbReference type="ChEBI" id="CHEBI:58210"/>
    </cofactor>
</comment>
<evidence type="ECO:0000256" key="1">
    <source>
        <dbReference type="ARBA" id="ARBA00001917"/>
    </source>
</evidence>
<evidence type="ECO:0000256" key="5">
    <source>
        <dbReference type="ARBA" id="ARBA00022857"/>
    </source>
</evidence>
<reference evidence="8 9" key="1">
    <citation type="submission" date="2016-07" db="EMBL/GenBank/DDBJ databases">
        <title>Comparative genomics of the Campylobacter concisus group.</title>
        <authorList>
            <person name="Miller W.G."/>
            <person name="Yee E."/>
            <person name="Chapman M.H."/>
            <person name="Huynh S."/>
            <person name="Bono J.L."/>
            <person name="On S.L.W."/>
            <person name="StLeger J."/>
            <person name="Foster G."/>
            <person name="Parker C.T."/>
        </authorList>
    </citation>
    <scope>NUCLEOTIDE SEQUENCE [LARGE SCALE GENOMIC DNA]</scope>
    <source>
        <strain evidence="8 9">ATCC 33238</strain>
    </source>
</reference>
<dbReference type="InterPro" id="IPR029479">
    <property type="entry name" value="Nitroreductase"/>
</dbReference>
<dbReference type="CDD" id="cd02149">
    <property type="entry name" value="NfsB-like"/>
    <property type="match status" value="1"/>
</dbReference>
<dbReference type="Pfam" id="PF00881">
    <property type="entry name" value="Nitroreductase"/>
    <property type="match status" value="1"/>
</dbReference>
<dbReference type="PANTHER" id="PTHR43673">
    <property type="entry name" value="NAD(P)H NITROREDUCTASE YDGI-RELATED"/>
    <property type="match status" value="1"/>
</dbReference>
<dbReference type="RefSeq" id="WP_004318797.1">
    <property type="nucleotide sequence ID" value="NZ_CAURIV010000001.1"/>
</dbReference>
<dbReference type="PANTHER" id="PTHR43673:SF2">
    <property type="entry name" value="NITROREDUCTASE"/>
    <property type="match status" value="1"/>
</dbReference>
<gene>
    <name evidence="8" type="ORF">CRECT_0339</name>
</gene>
<name>A0A6G5QKN2_CAMRE</name>
<dbReference type="GO" id="GO:0016491">
    <property type="term" value="F:oxidoreductase activity"/>
    <property type="evidence" value="ECO:0007669"/>
    <property type="project" value="UniProtKB-KW"/>
</dbReference>
<dbReference type="KEGG" id="crx:CRECT_0339"/>
<comment type="similarity">
    <text evidence="2">Belongs to the nitroreductase family.</text>
</comment>
<keyword evidence="5" id="KW-0521">NADP</keyword>
<evidence type="ECO:0000313" key="8">
    <source>
        <dbReference type="EMBL" id="QCD46036.1"/>
    </source>
</evidence>
<protein>
    <submittedName>
        <fullName evidence="8">Nitroreductase</fullName>
    </submittedName>
</protein>